<keyword evidence="1" id="KW-0456">Lyase</keyword>
<evidence type="ECO:0000313" key="3">
    <source>
        <dbReference type="EMBL" id="VDN43936.1"/>
    </source>
</evidence>
<evidence type="ECO:0000259" key="2">
    <source>
        <dbReference type="PROSITE" id="PS50125"/>
    </source>
</evidence>
<dbReference type="GO" id="GO:0016829">
    <property type="term" value="F:lyase activity"/>
    <property type="evidence" value="ECO:0007669"/>
    <property type="project" value="UniProtKB-KW"/>
</dbReference>
<sequence>MSSPTYLGNYSIANSARVGLQLRIAVHTGEAYAAVFGKSMLAFDLLGPDVVFLRRLRSATLSG</sequence>
<organism evidence="3 4">
    <name type="scientific">Dibothriocephalus latus</name>
    <name type="common">Fish tapeworm</name>
    <name type="synonym">Diphyllobothrium latum</name>
    <dbReference type="NCBI Taxonomy" id="60516"/>
    <lineage>
        <taxon>Eukaryota</taxon>
        <taxon>Metazoa</taxon>
        <taxon>Spiralia</taxon>
        <taxon>Lophotrochozoa</taxon>
        <taxon>Platyhelminthes</taxon>
        <taxon>Cestoda</taxon>
        <taxon>Eucestoda</taxon>
        <taxon>Diphyllobothriidea</taxon>
        <taxon>Diphyllobothriidae</taxon>
        <taxon>Dibothriocephalus</taxon>
    </lineage>
</organism>
<proteinExistence type="predicted"/>
<evidence type="ECO:0000313" key="4">
    <source>
        <dbReference type="Proteomes" id="UP000281553"/>
    </source>
</evidence>
<dbReference type="InterPro" id="IPR029787">
    <property type="entry name" value="Nucleotide_cyclase"/>
</dbReference>
<dbReference type="InterPro" id="IPR001054">
    <property type="entry name" value="A/G_cyclase"/>
</dbReference>
<keyword evidence="4" id="KW-1185">Reference proteome</keyword>
<protein>
    <recommendedName>
        <fullName evidence="2">Guanylate cyclase domain-containing protein</fullName>
    </recommendedName>
</protein>
<dbReference type="GO" id="GO:0009190">
    <property type="term" value="P:cyclic nucleotide biosynthetic process"/>
    <property type="evidence" value="ECO:0007669"/>
    <property type="project" value="InterPro"/>
</dbReference>
<dbReference type="SUPFAM" id="SSF55073">
    <property type="entry name" value="Nucleotide cyclase"/>
    <property type="match status" value="1"/>
</dbReference>
<dbReference type="Gene3D" id="3.30.70.1230">
    <property type="entry name" value="Nucleotide cyclase"/>
    <property type="match status" value="1"/>
</dbReference>
<name>A0A3P7RLI4_DIBLA</name>
<feature type="domain" description="Guanylate cyclase" evidence="2">
    <location>
        <begin position="1"/>
        <end position="57"/>
    </location>
</feature>
<accession>A0A3P7RLI4</accession>
<gene>
    <name evidence="3" type="ORF">DILT_LOCUS19228</name>
</gene>
<dbReference type="Pfam" id="PF00211">
    <property type="entry name" value="Guanylate_cyc"/>
    <property type="match status" value="1"/>
</dbReference>
<dbReference type="EMBL" id="UYRU01109651">
    <property type="protein sequence ID" value="VDN43936.1"/>
    <property type="molecule type" value="Genomic_DNA"/>
</dbReference>
<dbReference type="AlphaFoldDB" id="A0A3P7RLI4"/>
<dbReference type="PROSITE" id="PS50125">
    <property type="entry name" value="GUANYLATE_CYCLASE_2"/>
    <property type="match status" value="1"/>
</dbReference>
<reference evidence="3 4" key="1">
    <citation type="submission" date="2018-11" db="EMBL/GenBank/DDBJ databases">
        <authorList>
            <consortium name="Pathogen Informatics"/>
        </authorList>
    </citation>
    <scope>NUCLEOTIDE SEQUENCE [LARGE SCALE GENOMIC DNA]</scope>
</reference>
<dbReference type="GO" id="GO:0035556">
    <property type="term" value="P:intracellular signal transduction"/>
    <property type="evidence" value="ECO:0007669"/>
    <property type="project" value="InterPro"/>
</dbReference>
<dbReference type="Proteomes" id="UP000281553">
    <property type="component" value="Unassembled WGS sequence"/>
</dbReference>
<evidence type="ECO:0000256" key="1">
    <source>
        <dbReference type="ARBA" id="ARBA00023239"/>
    </source>
</evidence>
<dbReference type="OrthoDB" id="6269389at2759"/>